<dbReference type="InterPro" id="IPR036220">
    <property type="entry name" value="UDP-Glc/GDP-Man_DH_C_sf"/>
</dbReference>
<dbReference type="Pfam" id="PF00984">
    <property type="entry name" value="UDPG_MGDP_dh"/>
    <property type="match status" value="1"/>
</dbReference>
<dbReference type="InterPro" id="IPR008927">
    <property type="entry name" value="6-PGluconate_DH-like_C_sf"/>
</dbReference>
<dbReference type="GO" id="GO:0051287">
    <property type="term" value="F:NAD binding"/>
    <property type="evidence" value="ECO:0007669"/>
    <property type="project" value="InterPro"/>
</dbReference>
<dbReference type="PANTHER" id="PTHR43750:SF3">
    <property type="entry name" value="UDP-GLUCOSE 6-DEHYDROGENASE TUAD"/>
    <property type="match status" value="1"/>
</dbReference>
<dbReference type="SMART" id="SM00984">
    <property type="entry name" value="UDPG_MGDP_dh_C"/>
    <property type="match status" value="1"/>
</dbReference>
<accession>T1CB86</accession>
<dbReference type="Pfam" id="PF03720">
    <property type="entry name" value="UDPG_MGDP_dh_C"/>
    <property type="match status" value="1"/>
</dbReference>
<reference evidence="2" key="2">
    <citation type="journal article" date="2014" name="ISME J.">
        <title>Microbial stratification in low pH oxic and suboxic macroscopic growths along an acid mine drainage.</title>
        <authorList>
            <person name="Mendez-Garcia C."/>
            <person name="Mesa V."/>
            <person name="Sprenger R.R."/>
            <person name="Richter M."/>
            <person name="Diez M.S."/>
            <person name="Solano J."/>
            <person name="Bargiela R."/>
            <person name="Golyshina O.V."/>
            <person name="Manteca A."/>
            <person name="Ramos J.L."/>
            <person name="Gallego J.R."/>
            <person name="Llorente I."/>
            <person name="Martins Dos Santos V.A."/>
            <person name="Jensen O.N."/>
            <person name="Pelaez A.I."/>
            <person name="Sanchez J."/>
            <person name="Ferrer M."/>
        </authorList>
    </citation>
    <scope>NUCLEOTIDE SEQUENCE</scope>
</reference>
<evidence type="ECO:0000259" key="1">
    <source>
        <dbReference type="SMART" id="SM00984"/>
    </source>
</evidence>
<dbReference type="PANTHER" id="PTHR43750">
    <property type="entry name" value="UDP-GLUCOSE 6-DEHYDROGENASE TUAD"/>
    <property type="match status" value="1"/>
</dbReference>
<organism evidence="2">
    <name type="scientific">mine drainage metagenome</name>
    <dbReference type="NCBI Taxonomy" id="410659"/>
    <lineage>
        <taxon>unclassified sequences</taxon>
        <taxon>metagenomes</taxon>
        <taxon>ecological metagenomes</taxon>
    </lineage>
</organism>
<dbReference type="EMBL" id="AUZZ01001778">
    <property type="protein sequence ID" value="EQD62949.1"/>
    <property type="molecule type" value="Genomic_DNA"/>
</dbReference>
<dbReference type="InterPro" id="IPR014027">
    <property type="entry name" value="UDP-Glc/GDP-Man_DH_C"/>
</dbReference>
<sequence length="238" mass="26071">MAYNSFMTTKVTFANMIAEVCSRTPEADVDRITGALGMDSKVGNKLIKGSIGYGGPCWPRDNRAFLRFAQLNGYAPMLPKAVDDMNLAIPISIADAVDGMANKDKDIVVVLGLSYKPNTPLAVESQPVMLAEALAERGYNMMLHDPMVDPQSIGELGRRSNVHIAQSLDECLAKGTFFIVATPHGAYSKLSPEDFKVGSTVLDCWRSMDARFQTQDRVEYVRWGISGKRAVKRMAGND</sequence>
<dbReference type="Gene3D" id="3.40.50.720">
    <property type="entry name" value="NAD(P)-binding Rossmann-like Domain"/>
    <property type="match status" value="1"/>
</dbReference>
<feature type="domain" description="UDP-glucose/GDP-mannose dehydrogenase C-terminal" evidence="1">
    <location>
        <begin position="109"/>
        <end position="210"/>
    </location>
</feature>
<dbReference type="GO" id="GO:0016616">
    <property type="term" value="F:oxidoreductase activity, acting on the CH-OH group of donors, NAD or NADP as acceptor"/>
    <property type="evidence" value="ECO:0007669"/>
    <property type="project" value="InterPro"/>
</dbReference>
<proteinExistence type="predicted"/>
<evidence type="ECO:0000313" key="2">
    <source>
        <dbReference type="EMBL" id="EQD62949.1"/>
    </source>
</evidence>
<dbReference type="InterPro" id="IPR014026">
    <property type="entry name" value="UDP-Glc/GDP-Man_DH_dimer"/>
</dbReference>
<dbReference type="AlphaFoldDB" id="T1CB86"/>
<gene>
    <name evidence="2" type="ORF">B2A_02610</name>
</gene>
<dbReference type="SUPFAM" id="SSF48179">
    <property type="entry name" value="6-phosphogluconate dehydrogenase C-terminal domain-like"/>
    <property type="match status" value="1"/>
</dbReference>
<protein>
    <submittedName>
        <fullName evidence="2">UDP-glucose 6-dehydrogenase</fullName>
    </submittedName>
</protein>
<reference evidence="2" key="1">
    <citation type="submission" date="2013-08" db="EMBL/GenBank/DDBJ databases">
        <authorList>
            <person name="Mendez C."/>
            <person name="Richter M."/>
            <person name="Ferrer M."/>
            <person name="Sanchez J."/>
        </authorList>
    </citation>
    <scope>NUCLEOTIDE SEQUENCE</scope>
</reference>
<dbReference type="SUPFAM" id="SSF52413">
    <property type="entry name" value="UDP-glucose/GDP-mannose dehydrogenase C-terminal domain"/>
    <property type="match status" value="1"/>
</dbReference>
<name>T1CB86_9ZZZZ</name>
<comment type="caution">
    <text evidence="2">The sequence shown here is derived from an EMBL/GenBank/DDBJ whole genome shotgun (WGS) entry which is preliminary data.</text>
</comment>